<evidence type="ECO:0000313" key="2">
    <source>
        <dbReference type="EMBL" id="KAJ3036355.1"/>
    </source>
</evidence>
<organism evidence="2 3">
    <name type="scientific">Rhizophlyctis rosea</name>
    <dbReference type="NCBI Taxonomy" id="64517"/>
    <lineage>
        <taxon>Eukaryota</taxon>
        <taxon>Fungi</taxon>
        <taxon>Fungi incertae sedis</taxon>
        <taxon>Chytridiomycota</taxon>
        <taxon>Chytridiomycota incertae sedis</taxon>
        <taxon>Chytridiomycetes</taxon>
        <taxon>Rhizophlyctidales</taxon>
        <taxon>Rhizophlyctidaceae</taxon>
        <taxon>Rhizophlyctis</taxon>
    </lineage>
</organism>
<evidence type="ECO:0000256" key="1">
    <source>
        <dbReference type="SAM" id="Phobius"/>
    </source>
</evidence>
<dbReference type="EMBL" id="JADGJD010001946">
    <property type="protein sequence ID" value="KAJ3036355.1"/>
    <property type="molecule type" value="Genomic_DNA"/>
</dbReference>
<protein>
    <submittedName>
        <fullName evidence="2">Uncharacterized protein</fullName>
    </submittedName>
</protein>
<dbReference type="AlphaFoldDB" id="A0AAD5WZU0"/>
<keyword evidence="1" id="KW-0472">Membrane</keyword>
<gene>
    <name evidence="2" type="ORF">HK097_003859</name>
</gene>
<dbReference type="Proteomes" id="UP001212841">
    <property type="component" value="Unassembled WGS sequence"/>
</dbReference>
<comment type="caution">
    <text evidence="2">The sequence shown here is derived from an EMBL/GenBank/DDBJ whole genome shotgun (WGS) entry which is preliminary data.</text>
</comment>
<proteinExistence type="predicted"/>
<feature type="transmembrane region" description="Helical" evidence="1">
    <location>
        <begin position="30"/>
        <end position="53"/>
    </location>
</feature>
<feature type="transmembrane region" description="Helical" evidence="1">
    <location>
        <begin position="65"/>
        <end position="83"/>
    </location>
</feature>
<name>A0AAD5WZU0_9FUNG</name>
<feature type="transmembrane region" description="Helical" evidence="1">
    <location>
        <begin position="222"/>
        <end position="244"/>
    </location>
</feature>
<keyword evidence="1" id="KW-0812">Transmembrane</keyword>
<sequence length="281" mass="31727">MSSYLFPENSTLTLDFSYHNSSLSCWTPFYYAHITFAYLITIFGILAIVTRILPPKLKALHLYMGRAYILSMLWGTATSLLIHNTGLPVGVVWSFAWVMIGLSVGYIAITIHQTKRRRMLEKAAKENVLPTTKTLSKTRQILSRFFSWKTLHGSVMFVSWINIAGRTFVTPPARTFQCYTYPAFKPITSKHYTYEAGSPLELVPQEDPMYARLPWAYKEGRWAVMMLLGPLAGALVVGLIYLFITVRRAQTIDTHQLKKEESAADEDIGAKGIRAASEGTL</sequence>
<keyword evidence="3" id="KW-1185">Reference proteome</keyword>
<keyword evidence="1" id="KW-1133">Transmembrane helix</keyword>
<accession>A0AAD5WZU0</accession>
<evidence type="ECO:0000313" key="3">
    <source>
        <dbReference type="Proteomes" id="UP001212841"/>
    </source>
</evidence>
<feature type="transmembrane region" description="Helical" evidence="1">
    <location>
        <begin position="89"/>
        <end position="109"/>
    </location>
</feature>
<reference evidence="2" key="1">
    <citation type="submission" date="2020-05" db="EMBL/GenBank/DDBJ databases">
        <title>Phylogenomic resolution of chytrid fungi.</title>
        <authorList>
            <person name="Stajich J.E."/>
            <person name="Amses K."/>
            <person name="Simmons R."/>
            <person name="Seto K."/>
            <person name="Myers J."/>
            <person name="Bonds A."/>
            <person name="Quandt C.A."/>
            <person name="Barry K."/>
            <person name="Liu P."/>
            <person name="Grigoriev I."/>
            <person name="Longcore J.E."/>
            <person name="James T.Y."/>
        </authorList>
    </citation>
    <scope>NUCLEOTIDE SEQUENCE</scope>
    <source>
        <strain evidence="2">JEL0318</strain>
    </source>
</reference>